<feature type="signal peptide" evidence="2">
    <location>
        <begin position="1"/>
        <end position="28"/>
    </location>
</feature>
<keyword evidence="4" id="KW-1185">Reference proteome</keyword>
<evidence type="ECO:0000313" key="3">
    <source>
        <dbReference type="EMBL" id="SFK46619.1"/>
    </source>
</evidence>
<dbReference type="Proteomes" id="UP000198755">
    <property type="component" value="Unassembled WGS sequence"/>
</dbReference>
<organism evidence="3 4">
    <name type="scientific">Methylocapsa palsarum</name>
    <dbReference type="NCBI Taxonomy" id="1612308"/>
    <lineage>
        <taxon>Bacteria</taxon>
        <taxon>Pseudomonadati</taxon>
        <taxon>Pseudomonadota</taxon>
        <taxon>Alphaproteobacteria</taxon>
        <taxon>Hyphomicrobiales</taxon>
        <taxon>Beijerinckiaceae</taxon>
        <taxon>Methylocapsa</taxon>
    </lineage>
</organism>
<dbReference type="RefSeq" id="WP_091682076.1">
    <property type="nucleotide sequence ID" value="NZ_FOSN01000008.1"/>
</dbReference>
<name>A0A1I3ZSS9_9HYPH</name>
<dbReference type="STRING" id="1612308.SAMN05444581_108127"/>
<dbReference type="Pfam" id="PF09539">
    <property type="entry name" value="DUF2385"/>
    <property type="match status" value="1"/>
</dbReference>
<reference evidence="3 4" key="1">
    <citation type="submission" date="2016-10" db="EMBL/GenBank/DDBJ databases">
        <authorList>
            <person name="de Groot N.N."/>
        </authorList>
    </citation>
    <scope>NUCLEOTIDE SEQUENCE [LARGE SCALE GENOMIC DNA]</scope>
    <source>
        <strain evidence="3 4">NE2</strain>
    </source>
</reference>
<feature type="region of interest" description="Disordered" evidence="1">
    <location>
        <begin position="46"/>
        <end position="95"/>
    </location>
</feature>
<accession>A0A1I3ZSS9</accession>
<evidence type="ECO:0000256" key="1">
    <source>
        <dbReference type="SAM" id="MobiDB-lite"/>
    </source>
</evidence>
<dbReference type="NCBIfam" id="TIGR02301">
    <property type="entry name" value="TIGR02301 family protein"/>
    <property type="match status" value="1"/>
</dbReference>
<dbReference type="EMBL" id="FOSN01000008">
    <property type="protein sequence ID" value="SFK46619.1"/>
    <property type="molecule type" value="Genomic_DNA"/>
</dbReference>
<gene>
    <name evidence="3" type="ORF">SAMN05444581_108127</name>
</gene>
<feature type="compositionally biased region" description="Basic and acidic residues" evidence="1">
    <location>
        <begin position="49"/>
        <end position="79"/>
    </location>
</feature>
<dbReference type="InterPro" id="IPR012645">
    <property type="entry name" value="CHP02301"/>
</dbReference>
<protein>
    <submittedName>
        <fullName evidence="3">TIGR02301 family protein</fullName>
    </submittedName>
</protein>
<keyword evidence="2" id="KW-0732">Signal</keyword>
<evidence type="ECO:0000313" key="4">
    <source>
        <dbReference type="Proteomes" id="UP000198755"/>
    </source>
</evidence>
<dbReference type="AlphaFoldDB" id="A0A1I3ZSS9"/>
<proteinExistence type="predicted"/>
<dbReference type="OrthoDB" id="8481666at2"/>
<feature type="chain" id="PRO_5011458921" evidence="2">
    <location>
        <begin position="29"/>
        <end position="194"/>
    </location>
</feature>
<sequence length="194" mass="20883">MTDRALRHRFFLGLRTGFRSLVAGTALAAMCWSLTPAPAAAKVPHAAKTAHDKTAQAKTKALVDKNKKDAPGAKARDAAAKAVEPAAPEPAEAPPQYEPKMMRLAEILGGLSYLGDLCGDAGAPDWRARMQTVLETDGNTAQQKERLAGLFNRSFRGYERSYQICTPNAQAAMTRFLLEGANIVHDLVSRYGAS</sequence>
<evidence type="ECO:0000256" key="2">
    <source>
        <dbReference type="SAM" id="SignalP"/>
    </source>
</evidence>